<dbReference type="InterPro" id="IPR025639">
    <property type="entry name" value="DruA"/>
</dbReference>
<dbReference type="InterPro" id="IPR051698">
    <property type="entry name" value="Transposase_11-like"/>
</dbReference>
<reference evidence="2 7" key="1">
    <citation type="journal article" date="2023" name="Microorganisms">
        <title>Thiorhodovibrio frisius and Trv. litoralis spp. nov., Two Novel Members from a Clade of Fastidious Purple Sulfur Bacteria That Exhibit Unique Red-Shifted Light-Harvesting Capabilities.</title>
        <authorList>
            <person name="Methner A."/>
            <person name="Kuzyk S.B."/>
            <person name="Petersen J."/>
            <person name="Bauer S."/>
            <person name="Brinkmann H."/>
            <person name="Sichau K."/>
            <person name="Wanner G."/>
            <person name="Wolf J."/>
            <person name="Neumann-Schaal M."/>
            <person name="Henke P."/>
            <person name="Tank M."/>
            <person name="Sproer C."/>
            <person name="Bunk B."/>
            <person name="Overmann J."/>
        </authorList>
    </citation>
    <scope>NUCLEOTIDE SEQUENCE [LARGE SCALE GENOMIC DNA]</scope>
    <source>
        <strain evidence="2 7">DSM 6702</strain>
    </source>
</reference>
<organism evidence="2 7">
    <name type="scientific">Thiorhodovibrio winogradskyi</name>
    <dbReference type="NCBI Taxonomy" id="77007"/>
    <lineage>
        <taxon>Bacteria</taxon>
        <taxon>Pseudomonadati</taxon>
        <taxon>Pseudomonadota</taxon>
        <taxon>Gammaproteobacteria</taxon>
        <taxon>Chromatiales</taxon>
        <taxon>Chromatiaceae</taxon>
        <taxon>Thiorhodovibrio</taxon>
    </lineage>
</organism>
<dbReference type="EMBL" id="CP121472">
    <property type="protein sequence ID" value="WPL15456.1"/>
    <property type="molecule type" value="Genomic_DNA"/>
</dbReference>
<dbReference type="RefSeq" id="WP_328983485.1">
    <property type="nucleotide sequence ID" value="NZ_CP121472.1"/>
</dbReference>
<evidence type="ECO:0000313" key="2">
    <source>
        <dbReference type="EMBL" id="WPL15456.1"/>
    </source>
</evidence>
<dbReference type="EMBL" id="CP121472">
    <property type="protein sequence ID" value="WPL17674.1"/>
    <property type="molecule type" value="Genomic_DNA"/>
</dbReference>
<feature type="domain" description="H repeat-associated protein N-terminal" evidence="1">
    <location>
        <begin position="212"/>
        <end position="301"/>
    </location>
</feature>
<dbReference type="Proteomes" id="UP001432180">
    <property type="component" value="Chromosome"/>
</dbReference>
<evidence type="ECO:0000313" key="7">
    <source>
        <dbReference type="Proteomes" id="UP001432180"/>
    </source>
</evidence>
<dbReference type="InterPro" id="IPR032806">
    <property type="entry name" value="YbfD_N"/>
</dbReference>
<evidence type="ECO:0000259" key="1">
    <source>
        <dbReference type="Pfam" id="PF13808"/>
    </source>
</evidence>
<evidence type="ECO:0000313" key="3">
    <source>
        <dbReference type="EMBL" id="WPL16873.1"/>
    </source>
</evidence>
<dbReference type="Pfam" id="PF13808">
    <property type="entry name" value="DDE_Tnp_1_assoc"/>
    <property type="match status" value="1"/>
</dbReference>
<protein>
    <submittedName>
        <fullName evidence="2">Transposase</fullName>
    </submittedName>
</protein>
<dbReference type="Pfam" id="PF14236">
    <property type="entry name" value="DruA"/>
    <property type="match status" value="1"/>
</dbReference>
<sequence>MHDITLRAVAPDEEARFKALLEAYHYLGAAAKIGHTLWYVAIWRDQWLALLVLSAAAWKCAARDQWIGWDRRYQFDRLHLIANNARFLILPQWHVPNLASKVLSLCERQVSTDWQTRFGYPLWLLETFVDPRRFTGTCYRAANWLEVGQTRGYRRTRAGYSQQPDGAKRVFVRPLIGQVQARLSDPRLDSQYRYGAPKLMISAQQMRSLPAFFVDVPDPRRGQGRRHPLPVVLAISAAAVLCGARGYKAIAAWAKDLSQAARARFGCRYRNGRYEVPSRTRIRDVLTRVDPDALDGALQGWNAQMGAEDEGLAIDGKTMCNAIDAEGRQTHILGVVGHDSKVCHTQKKSVLCLSMAVMN</sequence>
<name>A0ABZ0S2H1_9GAMM</name>
<gene>
    <name evidence="2" type="ORF">Thiowin_00352</name>
    <name evidence="3" type="ORF">Thiowin_01849</name>
    <name evidence="4" type="ORF">Thiowin_02713</name>
    <name evidence="5" type="ORF">Thiowin_04490</name>
    <name evidence="6" type="ORF">Thiowin_04848</name>
</gene>
<dbReference type="EMBL" id="CP121472">
    <property type="protein sequence ID" value="WPL19372.1"/>
    <property type="molecule type" value="Genomic_DNA"/>
</dbReference>
<evidence type="ECO:0000313" key="6">
    <source>
        <dbReference type="EMBL" id="WPL19706.1"/>
    </source>
</evidence>
<dbReference type="EMBL" id="CP121472">
    <property type="protein sequence ID" value="WPL16873.1"/>
    <property type="molecule type" value="Genomic_DNA"/>
</dbReference>
<dbReference type="PANTHER" id="PTHR30298:SF0">
    <property type="entry name" value="PROTEIN YBFL-RELATED"/>
    <property type="match status" value="1"/>
</dbReference>
<keyword evidence="7" id="KW-1185">Reference proteome</keyword>
<evidence type="ECO:0000313" key="5">
    <source>
        <dbReference type="EMBL" id="WPL19372.1"/>
    </source>
</evidence>
<accession>A0ABZ0S2H1</accession>
<dbReference type="PANTHER" id="PTHR30298">
    <property type="entry name" value="H REPEAT-ASSOCIATED PREDICTED TRANSPOSASE"/>
    <property type="match status" value="1"/>
</dbReference>
<evidence type="ECO:0000313" key="4">
    <source>
        <dbReference type="EMBL" id="WPL17674.1"/>
    </source>
</evidence>
<dbReference type="EMBL" id="CP121472">
    <property type="protein sequence ID" value="WPL19706.1"/>
    <property type="molecule type" value="Genomic_DNA"/>
</dbReference>
<proteinExistence type="predicted"/>